<reference evidence="2 3" key="1">
    <citation type="submission" date="2021-06" db="EMBL/GenBank/DDBJ databases">
        <authorList>
            <person name="Palmer J.M."/>
        </authorList>
    </citation>
    <scope>NUCLEOTIDE SEQUENCE [LARGE SCALE GENOMIC DNA]</scope>
    <source>
        <strain evidence="3">if_2019</strain>
        <tissue evidence="2">Muscle</tissue>
    </source>
</reference>
<dbReference type="EMBL" id="JAHRIQ010083338">
    <property type="protein sequence ID" value="MEQ2248656.1"/>
    <property type="molecule type" value="Genomic_DNA"/>
</dbReference>
<keyword evidence="1" id="KW-1133">Transmembrane helix</keyword>
<keyword evidence="1" id="KW-0472">Membrane</keyword>
<name>A0ABV0UU20_9TELE</name>
<comment type="caution">
    <text evidence="2">The sequence shown here is derived from an EMBL/GenBank/DDBJ whole genome shotgun (WGS) entry which is preliminary data.</text>
</comment>
<accession>A0ABV0UU20</accession>
<organism evidence="2 3">
    <name type="scientific">Ilyodon furcidens</name>
    <name type="common">goldbreast splitfin</name>
    <dbReference type="NCBI Taxonomy" id="33524"/>
    <lineage>
        <taxon>Eukaryota</taxon>
        <taxon>Metazoa</taxon>
        <taxon>Chordata</taxon>
        <taxon>Craniata</taxon>
        <taxon>Vertebrata</taxon>
        <taxon>Euteleostomi</taxon>
        <taxon>Actinopterygii</taxon>
        <taxon>Neopterygii</taxon>
        <taxon>Teleostei</taxon>
        <taxon>Neoteleostei</taxon>
        <taxon>Acanthomorphata</taxon>
        <taxon>Ovalentaria</taxon>
        <taxon>Atherinomorphae</taxon>
        <taxon>Cyprinodontiformes</taxon>
        <taxon>Goodeidae</taxon>
        <taxon>Ilyodon</taxon>
    </lineage>
</organism>
<gene>
    <name evidence="2" type="ORF">ILYODFUR_021187</name>
</gene>
<proteinExistence type="predicted"/>
<evidence type="ECO:0000313" key="2">
    <source>
        <dbReference type="EMBL" id="MEQ2248656.1"/>
    </source>
</evidence>
<keyword evidence="1" id="KW-0812">Transmembrane</keyword>
<feature type="transmembrane region" description="Helical" evidence="1">
    <location>
        <begin position="46"/>
        <end position="65"/>
    </location>
</feature>
<sequence>METAGPDPAVEERSRVFERSADYKEELTRLKAQRFYKILPSETNALTAWTLYISVCFWNILNTYARHP</sequence>
<evidence type="ECO:0000256" key="1">
    <source>
        <dbReference type="SAM" id="Phobius"/>
    </source>
</evidence>
<keyword evidence="3" id="KW-1185">Reference proteome</keyword>
<evidence type="ECO:0000313" key="3">
    <source>
        <dbReference type="Proteomes" id="UP001482620"/>
    </source>
</evidence>
<protein>
    <submittedName>
        <fullName evidence="2">Uncharacterized protein</fullName>
    </submittedName>
</protein>
<dbReference type="Proteomes" id="UP001482620">
    <property type="component" value="Unassembled WGS sequence"/>
</dbReference>